<evidence type="ECO:0000256" key="5">
    <source>
        <dbReference type="ARBA" id="ARBA00022692"/>
    </source>
</evidence>
<evidence type="ECO:0000313" key="10">
    <source>
        <dbReference type="EMBL" id="MBB1126028.1"/>
    </source>
</evidence>
<dbReference type="Pfam" id="PF12832">
    <property type="entry name" value="MFS_1_like"/>
    <property type="match status" value="1"/>
</dbReference>
<dbReference type="PANTHER" id="PTHR23522">
    <property type="entry name" value="BLL5896 PROTEIN"/>
    <property type="match status" value="1"/>
</dbReference>
<feature type="transmembrane region" description="Helical" evidence="8">
    <location>
        <begin position="295"/>
        <end position="315"/>
    </location>
</feature>
<evidence type="ECO:0000259" key="9">
    <source>
        <dbReference type="PROSITE" id="PS50850"/>
    </source>
</evidence>
<keyword evidence="2" id="KW-0813">Transport</keyword>
<evidence type="ECO:0000256" key="4">
    <source>
        <dbReference type="ARBA" id="ARBA00022519"/>
    </source>
</evidence>
<reference evidence="10 11" key="1">
    <citation type="journal article" date="2020" name="Arch. Microbiol.">
        <title>The genome sequence of the giant phototrophic gammaproteobacterium Thiospirillum jenense gives insight into its physiological properties and phylogenetic relationships.</title>
        <authorList>
            <person name="Imhoff J.F."/>
            <person name="Meyer T.E."/>
            <person name="Kyndt J.A."/>
        </authorList>
    </citation>
    <scope>NUCLEOTIDE SEQUENCE [LARGE SCALE GENOMIC DNA]</scope>
    <source>
        <strain evidence="10 11">DSM 216</strain>
    </source>
</reference>
<dbReference type="Proteomes" id="UP000548632">
    <property type="component" value="Unassembled WGS sequence"/>
</dbReference>
<feature type="transmembrane region" description="Helical" evidence="8">
    <location>
        <begin position="232"/>
        <end position="250"/>
    </location>
</feature>
<feature type="transmembrane region" description="Helical" evidence="8">
    <location>
        <begin position="356"/>
        <end position="374"/>
    </location>
</feature>
<gene>
    <name evidence="10" type="ORF">HUK38_07260</name>
</gene>
<comment type="subcellular location">
    <subcellularLocation>
        <location evidence="1">Cell inner membrane</location>
        <topology evidence="1">Multi-pass membrane protein</topology>
    </subcellularLocation>
</comment>
<evidence type="ECO:0000256" key="3">
    <source>
        <dbReference type="ARBA" id="ARBA00022475"/>
    </source>
</evidence>
<dbReference type="NCBIfam" id="NF037955">
    <property type="entry name" value="mfs"/>
    <property type="match status" value="1"/>
</dbReference>
<sequence length="381" mass="42050">MTLYQRLSSYYFFYFAALGALIPFWGLYLQERGISAAAIGGLMAILTATKIIAPLLWGWITDHYGRRMFWVQIAALFAALTFSIIYWVATPFAIAMTMFTFGLFWNASLPQFDAVALNHLGKNSNRYAQLRVWGSIGFITFVIALGPSISIWSIDIIPAVVLLLFIGVWISTLLVPDCAAAALHLPTPSLRQLLARREIRWFLLTCALMQFSHGSYYTFYSIALTDAGYDTSTIGVLWALGVMVEVVVFMRMHWLLERFGAWPIMLTSLLLATVRWSAIALMIDSPIIQIIVQTFHAATFGAFHAAAIDLVHHYFPGRTQGRGQALYNSIGFGIGGAAGSLIAGLIWTVWGAPATFLIAALAALFGTVSGYRCSQFAQPRG</sequence>
<dbReference type="PIRSF" id="PIRSF004925">
    <property type="entry name" value="HcaT"/>
    <property type="match status" value="1"/>
</dbReference>
<dbReference type="InterPro" id="IPR020846">
    <property type="entry name" value="MFS_dom"/>
</dbReference>
<dbReference type="InterPro" id="IPR024989">
    <property type="entry name" value="MFS_assoc_dom"/>
</dbReference>
<proteinExistence type="predicted"/>
<dbReference type="RefSeq" id="WP_182583651.1">
    <property type="nucleotide sequence ID" value="NZ_JABVCQ010000012.1"/>
</dbReference>
<feature type="transmembrane region" description="Helical" evidence="8">
    <location>
        <begin position="156"/>
        <end position="180"/>
    </location>
</feature>
<evidence type="ECO:0000256" key="6">
    <source>
        <dbReference type="ARBA" id="ARBA00022989"/>
    </source>
</evidence>
<feature type="transmembrane region" description="Helical" evidence="8">
    <location>
        <begin position="327"/>
        <end position="350"/>
    </location>
</feature>
<accession>A0A839HFQ8</accession>
<feature type="transmembrane region" description="Helical" evidence="8">
    <location>
        <begin position="34"/>
        <end position="57"/>
    </location>
</feature>
<protein>
    <submittedName>
        <fullName evidence="10">MFS transporter</fullName>
    </submittedName>
</protein>
<evidence type="ECO:0000313" key="11">
    <source>
        <dbReference type="Proteomes" id="UP000548632"/>
    </source>
</evidence>
<feature type="domain" description="Major facilitator superfamily (MFS) profile" evidence="9">
    <location>
        <begin position="139"/>
        <end position="381"/>
    </location>
</feature>
<dbReference type="SUPFAM" id="SSF103473">
    <property type="entry name" value="MFS general substrate transporter"/>
    <property type="match status" value="1"/>
</dbReference>
<dbReference type="PANTHER" id="PTHR23522:SF10">
    <property type="entry name" value="3-PHENYLPROPIONIC ACID TRANSPORTER-RELATED"/>
    <property type="match status" value="1"/>
</dbReference>
<feature type="transmembrane region" description="Helical" evidence="8">
    <location>
        <begin position="201"/>
        <end position="220"/>
    </location>
</feature>
<dbReference type="PROSITE" id="PS50850">
    <property type="entry name" value="MFS"/>
    <property type="match status" value="1"/>
</dbReference>
<comment type="caution">
    <text evidence="10">The sequence shown here is derived from an EMBL/GenBank/DDBJ whole genome shotgun (WGS) entry which is preliminary data.</text>
</comment>
<dbReference type="Gene3D" id="1.20.1250.20">
    <property type="entry name" value="MFS general substrate transporter like domains"/>
    <property type="match status" value="2"/>
</dbReference>
<dbReference type="GO" id="GO:0005886">
    <property type="term" value="C:plasma membrane"/>
    <property type="evidence" value="ECO:0007669"/>
    <property type="project" value="UniProtKB-SubCell"/>
</dbReference>
<dbReference type="InterPro" id="IPR026032">
    <property type="entry name" value="HcaT-like"/>
</dbReference>
<evidence type="ECO:0000256" key="7">
    <source>
        <dbReference type="ARBA" id="ARBA00023136"/>
    </source>
</evidence>
<dbReference type="InterPro" id="IPR036259">
    <property type="entry name" value="MFS_trans_sf"/>
</dbReference>
<feature type="transmembrane region" description="Helical" evidence="8">
    <location>
        <begin position="262"/>
        <end position="283"/>
    </location>
</feature>
<keyword evidence="3" id="KW-1003">Cell membrane</keyword>
<dbReference type="EMBL" id="JABVCQ010000012">
    <property type="protein sequence ID" value="MBB1126028.1"/>
    <property type="molecule type" value="Genomic_DNA"/>
</dbReference>
<keyword evidence="5 8" id="KW-0812">Transmembrane</keyword>
<name>A0A839HFQ8_9GAMM</name>
<evidence type="ECO:0000256" key="8">
    <source>
        <dbReference type="SAM" id="Phobius"/>
    </source>
</evidence>
<feature type="transmembrane region" description="Helical" evidence="8">
    <location>
        <begin position="130"/>
        <end position="150"/>
    </location>
</feature>
<feature type="transmembrane region" description="Helical" evidence="8">
    <location>
        <begin position="69"/>
        <end position="86"/>
    </location>
</feature>
<dbReference type="GO" id="GO:0030395">
    <property type="term" value="F:lactose binding"/>
    <property type="evidence" value="ECO:0007669"/>
    <property type="project" value="TreeGrafter"/>
</dbReference>
<keyword evidence="4" id="KW-0997">Cell inner membrane</keyword>
<keyword evidence="7 8" id="KW-0472">Membrane</keyword>
<keyword evidence="6 8" id="KW-1133">Transmembrane helix</keyword>
<feature type="transmembrane region" description="Helical" evidence="8">
    <location>
        <begin position="92"/>
        <end position="109"/>
    </location>
</feature>
<organism evidence="10 11">
    <name type="scientific">Thiospirillum jenense</name>
    <dbReference type="NCBI Taxonomy" id="1653858"/>
    <lineage>
        <taxon>Bacteria</taxon>
        <taxon>Pseudomonadati</taxon>
        <taxon>Pseudomonadota</taxon>
        <taxon>Gammaproteobacteria</taxon>
        <taxon>Chromatiales</taxon>
        <taxon>Chromatiaceae</taxon>
        <taxon>Thiospirillum</taxon>
    </lineage>
</organism>
<feature type="transmembrane region" description="Helical" evidence="8">
    <location>
        <begin position="12"/>
        <end position="28"/>
    </location>
</feature>
<evidence type="ECO:0000256" key="1">
    <source>
        <dbReference type="ARBA" id="ARBA00004429"/>
    </source>
</evidence>
<keyword evidence="11" id="KW-1185">Reference proteome</keyword>
<dbReference type="AlphaFoldDB" id="A0A839HFQ8"/>
<dbReference type="GO" id="GO:0015528">
    <property type="term" value="F:lactose:proton symporter activity"/>
    <property type="evidence" value="ECO:0007669"/>
    <property type="project" value="TreeGrafter"/>
</dbReference>
<evidence type="ECO:0000256" key="2">
    <source>
        <dbReference type="ARBA" id="ARBA00022448"/>
    </source>
</evidence>